<dbReference type="FunFam" id="3.30.565.10:FF:000078">
    <property type="entry name" value="Two-component sensor histidine kinase"/>
    <property type="match status" value="1"/>
</dbReference>
<dbReference type="Gene3D" id="3.30.450.20">
    <property type="entry name" value="PAS domain"/>
    <property type="match status" value="2"/>
</dbReference>
<keyword evidence="15" id="KW-1185">Reference proteome</keyword>
<dbReference type="PROSITE" id="PS50112">
    <property type="entry name" value="PAS"/>
    <property type="match status" value="1"/>
</dbReference>
<dbReference type="Gene3D" id="3.30.565.10">
    <property type="entry name" value="Histidine kinase-like ATPase, C-terminal domain"/>
    <property type="match status" value="1"/>
</dbReference>
<dbReference type="SUPFAM" id="SSF47384">
    <property type="entry name" value="Homodimeric domain of signal transducing histidine kinase"/>
    <property type="match status" value="1"/>
</dbReference>
<evidence type="ECO:0000256" key="8">
    <source>
        <dbReference type="ARBA" id="ARBA00023012"/>
    </source>
</evidence>
<keyword evidence="6" id="KW-0418">Kinase</keyword>
<dbReference type="InterPro" id="IPR001610">
    <property type="entry name" value="PAC"/>
</dbReference>
<dbReference type="SUPFAM" id="SSF52172">
    <property type="entry name" value="CheY-like"/>
    <property type="match status" value="1"/>
</dbReference>
<dbReference type="InterPro" id="IPR003661">
    <property type="entry name" value="HisK_dim/P_dom"/>
</dbReference>
<dbReference type="Pfam" id="PF13426">
    <property type="entry name" value="PAS_9"/>
    <property type="match status" value="2"/>
</dbReference>
<evidence type="ECO:0000259" key="10">
    <source>
        <dbReference type="PROSITE" id="PS50109"/>
    </source>
</evidence>
<gene>
    <name evidence="14" type="ORF">MJA45_08570</name>
</gene>
<keyword evidence="3 9" id="KW-0597">Phosphoprotein</keyword>
<dbReference type="GO" id="GO:0000155">
    <property type="term" value="F:phosphorelay sensor kinase activity"/>
    <property type="evidence" value="ECO:0007669"/>
    <property type="project" value="InterPro"/>
</dbReference>
<keyword evidence="7" id="KW-0067">ATP-binding</keyword>
<evidence type="ECO:0000256" key="6">
    <source>
        <dbReference type="ARBA" id="ARBA00022777"/>
    </source>
</evidence>
<dbReference type="SMART" id="SM00387">
    <property type="entry name" value="HATPase_c"/>
    <property type="match status" value="1"/>
</dbReference>
<keyword evidence="4" id="KW-0808">Transferase</keyword>
<dbReference type="InterPro" id="IPR001789">
    <property type="entry name" value="Sig_transdc_resp-reg_receiver"/>
</dbReference>
<protein>
    <recommendedName>
        <fullName evidence="2">histidine kinase</fullName>
        <ecNumber evidence="2">2.7.13.3</ecNumber>
    </recommendedName>
</protein>
<dbReference type="SMART" id="SM00086">
    <property type="entry name" value="PAC"/>
    <property type="match status" value="2"/>
</dbReference>
<feature type="domain" description="PAS" evidence="12">
    <location>
        <begin position="29"/>
        <end position="78"/>
    </location>
</feature>
<reference evidence="14 15" key="1">
    <citation type="submission" date="2022-02" db="EMBL/GenBank/DDBJ databases">
        <title>Paenibacillus sp. MBLB1776 Whole Genome Shotgun Sequencing.</title>
        <authorList>
            <person name="Hwang C.Y."/>
            <person name="Cho E.-S."/>
            <person name="Seo M.-J."/>
        </authorList>
    </citation>
    <scope>NUCLEOTIDE SEQUENCE [LARGE SCALE GENOMIC DNA]</scope>
    <source>
        <strain evidence="14 15">MBLB1776</strain>
    </source>
</reference>
<feature type="domain" description="Response regulatory" evidence="11">
    <location>
        <begin position="509"/>
        <end position="626"/>
    </location>
</feature>
<keyword evidence="5" id="KW-0547">Nucleotide-binding</keyword>
<dbReference type="FunFam" id="1.10.287.130:FF:000002">
    <property type="entry name" value="Two-component osmosensing histidine kinase"/>
    <property type="match status" value="1"/>
</dbReference>
<dbReference type="SMART" id="SM00388">
    <property type="entry name" value="HisKA"/>
    <property type="match status" value="1"/>
</dbReference>
<name>A0AA96RJB4_9BACL</name>
<dbReference type="Gene3D" id="1.10.287.130">
    <property type="match status" value="1"/>
</dbReference>
<dbReference type="InterPro" id="IPR036890">
    <property type="entry name" value="HATPase_C_sf"/>
</dbReference>
<dbReference type="InterPro" id="IPR000014">
    <property type="entry name" value="PAS"/>
</dbReference>
<evidence type="ECO:0000259" key="12">
    <source>
        <dbReference type="PROSITE" id="PS50112"/>
    </source>
</evidence>
<evidence type="ECO:0000256" key="3">
    <source>
        <dbReference type="ARBA" id="ARBA00022553"/>
    </source>
</evidence>
<dbReference type="Pfam" id="PF00512">
    <property type="entry name" value="HisKA"/>
    <property type="match status" value="1"/>
</dbReference>
<evidence type="ECO:0000259" key="11">
    <source>
        <dbReference type="PROSITE" id="PS50110"/>
    </source>
</evidence>
<dbReference type="SMART" id="SM00448">
    <property type="entry name" value="REC"/>
    <property type="match status" value="1"/>
</dbReference>
<dbReference type="SMART" id="SM00091">
    <property type="entry name" value="PAS"/>
    <property type="match status" value="2"/>
</dbReference>
<dbReference type="PRINTS" id="PR00344">
    <property type="entry name" value="BCTRLSENSOR"/>
</dbReference>
<accession>A0AA96RJB4</accession>
<dbReference type="Pfam" id="PF02518">
    <property type="entry name" value="HATPase_c"/>
    <property type="match status" value="1"/>
</dbReference>
<dbReference type="AlphaFoldDB" id="A0AA96RJB4"/>
<feature type="domain" description="Histidine kinase" evidence="10">
    <location>
        <begin position="271"/>
        <end position="489"/>
    </location>
</feature>
<dbReference type="PROSITE" id="PS50109">
    <property type="entry name" value="HIS_KIN"/>
    <property type="match status" value="1"/>
</dbReference>
<evidence type="ECO:0000259" key="13">
    <source>
        <dbReference type="PROSITE" id="PS50113"/>
    </source>
</evidence>
<dbReference type="EC" id="2.7.13.3" evidence="2"/>
<dbReference type="PROSITE" id="PS50113">
    <property type="entry name" value="PAC"/>
    <property type="match status" value="1"/>
</dbReference>
<dbReference type="PROSITE" id="PS50110">
    <property type="entry name" value="RESPONSE_REGULATORY"/>
    <property type="match status" value="1"/>
</dbReference>
<dbReference type="EMBL" id="CP130318">
    <property type="protein sequence ID" value="WNQ13064.1"/>
    <property type="molecule type" value="Genomic_DNA"/>
</dbReference>
<dbReference type="InterPro" id="IPR036097">
    <property type="entry name" value="HisK_dim/P_sf"/>
</dbReference>
<evidence type="ECO:0000256" key="1">
    <source>
        <dbReference type="ARBA" id="ARBA00000085"/>
    </source>
</evidence>
<dbReference type="InterPro" id="IPR035965">
    <property type="entry name" value="PAS-like_dom_sf"/>
</dbReference>
<evidence type="ECO:0000256" key="7">
    <source>
        <dbReference type="ARBA" id="ARBA00022840"/>
    </source>
</evidence>
<dbReference type="Gene3D" id="3.40.50.2300">
    <property type="match status" value="1"/>
</dbReference>
<evidence type="ECO:0000256" key="5">
    <source>
        <dbReference type="ARBA" id="ARBA00022741"/>
    </source>
</evidence>
<comment type="catalytic activity">
    <reaction evidence="1">
        <text>ATP + protein L-histidine = ADP + protein N-phospho-L-histidine.</text>
        <dbReference type="EC" id="2.7.13.3"/>
    </reaction>
</comment>
<dbReference type="CDD" id="cd00130">
    <property type="entry name" value="PAS"/>
    <property type="match status" value="2"/>
</dbReference>
<feature type="domain" description="PAC" evidence="13">
    <location>
        <begin position="82"/>
        <end position="134"/>
    </location>
</feature>
<dbReference type="SUPFAM" id="SSF55785">
    <property type="entry name" value="PYP-like sensor domain (PAS domain)"/>
    <property type="match status" value="2"/>
</dbReference>
<evidence type="ECO:0000256" key="4">
    <source>
        <dbReference type="ARBA" id="ARBA00022679"/>
    </source>
</evidence>
<dbReference type="GO" id="GO:0005524">
    <property type="term" value="F:ATP binding"/>
    <property type="evidence" value="ECO:0007669"/>
    <property type="project" value="UniProtKB-KW"/>
</dbReference>
<dbReference type="SUPFAM" id="SSF55874">
    <property type="entry name" value="ATPase domain of HSP90 chaperone/DNA topoisomerase II/histidine kinase"/>
    <property type="match status" value="1"/>
</dbReference>
<organism evidence="14 15">
    <name type="scientific">Paenibacillus aurantius</name>
    <dbReference type="NCBI Taxonomy" id="2918900"/>
    <lineage>
        <taxon>Bacteria</taxon>
        <taxon>Bacillati</taxon>
        <taxon>Bacillota</taxon>
        <taxon>Bacilli</taxon>
        <taxon>Bacillales</taxon>
        <taxon>Paenibacillaceae</taxon>
        <taxon>Paenibacillus</taxon>
    </lineage>
</organism>
<proteinExistence type="predicted"/>
<dbReference type="InterPro" id="IPR005467">
    <property type="entry name" value="His_kinase_dom"/>
</dbReference>
<evidence type="ECO:0000256" key="2">
    <source>
        <dbReference type="ARBA" id="ARBA00012438"/>
    </source>
</evidence>
<dbReference type="NCBIfam" id="TIGR00229">
    <property type="entry name" value="sensory_box"/>
    <property type="match status" value="2"/>
</dbReference>
<dbReference type="CDD" id="cd17546">
    <property type="entry name" value="REC_hyHK_CKI1_RcsC-like"/>
    <property type="match status" value="1"/>
</dbReference>
<dbReference type="Proteomes" id="UP001305702">
    <property type="component" value="Chromosome"/>
</dbReference>
<evidence type="ECO:0000313" key="14">
    <source>
        <dbReference type="EMBL" id="WNQ13064.1"/>
    </source>
</evidence>
<dbReference type="PANTHER" id="PTHR45339:SF1">
    <property type="entry name" value="HYBRID SIGNAL TRANSDUCTION HISTIDINE KINASE J"/>
    <property type="match status" value="1"/>
</dbReference>
<sequence>MHRVNLDQDTFNSQVFLFASFGIGLVAPDGLILAVNPAVERILGYSEEEIKGERFGCFFHPDETVKNIDDLKRIMKENETEVQLEKRYVRKDGETVWALLSVRVFRNTDGSPHHYIAQVIDISKQKETEIRLQETVERYTSLKKYNHDAILSFDLKGKIINGNAMAEKLTGYKIETELRGKKLADLIGRPNVERILADALHDNTVEREIDTLVGKDAQVIEVLTSIAPIFVNSQNIGFYLICKDISEQRRLVVAKEAAEATNKAKSEFLAMMSHEIRTPMNGVIGMTELLLDGQLSEEQRDYIEVIRNSGETLLSIINDILDISKIESGRSELQEETFELRKIIKDSLSVVSKKADEKSVGMAYTINHDVPDYIYGDAERLKQVLMNLLGNAVKFTPSGKISIEVQKAKGNQLLEFIVTDTGIGIPPNRLEDIFEPFSQIDSFMSRRHDGTGLGLAISRKIVGLMGGTIYAESDGKSGSTFHFTIRLNEKTVEDIKEDEHVSSSIDSANILIAEDNAINTLVLKKMLERMGHRVSVVLNGEEVIEAATKKSFDIIFMDIHMPVLNGLEATRVIKKKLASEKKPRIVAVTANALKGDREKCLDAGMDDYISKPVKLEVLKEILKQHAPKARTTKLVN</sequence>
<feature type="modified residue" description="4-aspartylphosphate" evidence="9">
    <location>
        <position position="558"/>
    </location>
</feature>
<evidence type="ECO:0000313" key="15">
    <source>
        <dbReference type="Proteomes" id="UP001305702"/>
    </source>
</evidence>
<dbReference type="CDD" id="cd16922">
    <property type="entry name" value="HATPase_EvgS-ArcB-TorS-like"/>
    <property type="match status" value="1"/>
</dbReference>
<dbReference type="CDD" id="cd00082">
    <property type="entry name" value="HisKA"/>
    <property type="match status" value="1"/>
</dbReference>
<dbReference type="InterPro" id="IPR011006">
    <property type="entry name" value="CheY-like_superfamily"/>
</dbReference>
<dbReference type="InterPro" id="IPR003594">
    <property type="entry name" value="HATPase_dom"/>
</dbReference>
<dbReference type="PANTHER" id="PTHR45339">
    <property type="entry name" value="HYBRID SIGNAL TRANSDUCTION HISTIDINE KINASE J"/>
    <property type="match status" value="1"/>
</dbReference>
<dbReference type="RefSeq" id="WP_315606844.1">
    <property type="nucleotide sequence ID" value="NZ_CP130318.1"/>
</dbReference>
<keyword evidence="8" id="KW-0902">Two-component regulatory system</keyword>
<dbReference type="InterPro" id="IPR000700">
    <property type="entry name" value="PAS-assoc_C"/>
</dbReference>
<dbReference type="InterPro" id="IPR004358">
    <property type="entry name" value="Sig_transdc_His_kin-like_C"/>
</dbReference>
<dbReference type="Pfam" id="PF00072">
    <property type="entry name" value="Response_reg"/>
    <property type="match status" value="1"/>
</dbReference>
<dbReference type="KEGG" id="paun:MJA45_08570"/>
<evidence type="ECO:0000256" key="9">
    <source>
        <dbReference type="PROSITE-ProRule" id="PRU00169"/>
    </source>
</evidence>